<gene>
    <name evidence="9" type="ORF">E8A74_03945</name>
</gene>
<feature type="transmembrane region" description="Helical" evidence="7">
    <location>
        <begin position="211"/>
        <end position="228"/>
    </location>
</feature>
<accession>A0A4U1JJV4</accession>
<dbReference type="InterPro" id="IPR007267">
    <property type="entry name" value="GtrA_DPMS_TM"/>
</dbReference>
<keyword evidence="2 6" id="KW-0808">Transferase</keyword>
<feature type="transmembrane region" description="Helical" evidence="7">
    <location>
        <begin position="20"/>
        <end position="41"/>
    </location>
</feature>
<keyword evidence="3 7" id="KW-0812">Transmembrane</keyword>
<comment type="similarity">
    <text evidence="6">Belongs to the CDP-alcohol phosphatidyltransferase class-I family.</text>
</comment>
<feature type="transmembrane region" description="Helical" evidence="7">
    <location>
        <begin position="345"/>
        <end position="366"/>
    </location>
</feature>
<dbReference type="GO" id="GO:0000271">
    <property type="term" value="P:polysaccharide biosynthetic process"/>
    <property type="evidence" value="ECO:0007669"/>
    <property type="project" value="InterPro"/>
</dbReference>
<evidence type="ECO:0000256" key="1">
    <source>
        <dbReference type="ARBA" id="ARBA00004141"/>
    </source>
</evidence>
<organism evidence="9 10">
    <name type="scientific">Polyangium fumosum</name>
    <dbReference type="NCBI Taxonomy" id="889272"/>
    <lineage>
        <taxon>Bacteria</taxon>
        <taxon>Pseudomonadati</taxon>
        <taxon>Myxococcota</taxon>
        <taxon>Polyangia</taxon>
        <taxon>Polyangiales</taxon>
        <taxon>Polyangiaceae</taxon>
        <taxon>Polyangium</taxon>
    </lineage>
</organism>
<dbReference type="Pfam" id="PF01066">
    <property type="entry name" value="CDP-OH_P_transf"/>
    <property type="match status" value="1"/>
</dbReference>
<proteinExistence type="inferred from homology"/>
<dbReference type="OrthoDB" id="9785831at2"/>
<feature type="transmembrane region" description="Helical" evidence="7">
    <location>
        <begin position="240"/>
        <end position="261"/>
    </location>
</feature>
<dbReference type="Proteomes" id="UP000309215">
    <property type="component" value="Unassembled WGS sequence"/>
</dbReference>
<evidence type="ECO:0000256" key="5">
    <source>
        <dbReference type="ARBA" id="ARBA00023136"/>
    </source>
</evidence>
<keyword evidence="10" id="KW-1185">Reference proteome</keyword>
<feature type="transmembrane region" description="Helical" evidence="7">
    <location>
        <begin position="282"/>
        <end position="303"/>
    </location>
</feature>
<feature type="transmembrane region" description="Helical" evidence="7">
    <location>
        <begin position="170"/>
        <end position="190"/>
    </location>
</feature>
<comment type="subcellular location">
    <subcellularLocation>
        <location evidence="1">Membrane</location>
        <topology evidence="1">Multi-pass membrane protein</topology>
    </subcellularLocation>
</comment>
<feature type="transmembrane region" description="Helical" evidence="7">
    <location>
        <begin position="95"/>
        <end position="120"/>
    </location>
</feature>
<protein>
    <submittedName>
        <fullName evidence="9">CDP-alcohol phosphatidyltransferase</fullName>
    </submittedName>
</protein>
<dbReference type="GO" id="GO:0008654">
    <property type="term" value="P:phospholipid biosynthetic process"/>
    <property type="evidence" value="ECO:0007669"/>
    <property type="project" value="InterPro"/>
</dbReference>
<evidence type="ECO:0000256" key="6">
    <source>
        <dbReference type="RuleBase" id="RU003750"/>
    </source>
</evidence>
<comment type="caution">
    <text evidence="9">The sequence shown here is derived from an EMBL/GenBank/DDBJ whole genome shotgun (WGS) entry which is preliminary data.</text>
</comment>
<evidence type="ECO:0000256" key="7">
    <source>
        <dbReference type="SAM" id="Phobius"/>
    </source>
</evidence>
<keyword evidence="5 7" id="KW-0472">Membrane</keyword>
<dbReference type="GO" id="GO:0016780">
    <property type="term" value="F:phosphotransferase activity, for other substituted phosphate groups"/>
    <property type="evidence" value="ECO:0007669"/>
    <property type="project" value="InterPro"/>
</dbReference>
<dbReference type="Pfam" id="PF04138">
    <property type="entry name" value="GtrA_DPMS_TM"/>
    <property type="match status" value="1"/>
</dbReference>
<evidence type="ECO:0000259" key="8">
    <source>
        <dbReference type="Pfam" id="PF04138"/>
    </source>
</evidence>
<name>A0A4U1JJV4_9BACT</name>
<evidence type="ECO:0000256" key="4">
    <source>
        <dbReference type="ARBA" id="ARBA00022989"/>
    </source>
</evidence>
<keyword evidence="4 7" id="KW-1133">Transmembrane helix</keyword>
<evidence type="ECO:0000256" key="3">
    <source>
        <dbReference type="ARBA" id="ARBA00022692"/>
    </source>
</evidence>
<sequence>MSVLSDWFTGSLSAALRIWTAAAPALLLIAYALIGLAAYVVRTLAWGRFHDEEADGRGLGGLTTARARHFFAWLMRPLWQGLAAAGVPPNAITTLAVGLAAGGGVAIAAGRFALGGWLYVSAGALDYLDGRVARATGQASPSGAALDSVLDRYCESAVLVGLAWYYRESWVLLPCLLALTGSLFVPYVRARGEALGATMKDVGFMQRPERILVLGLSVALSPILEAIISPEDPRPPHWIAAAGVTLIALTSHATAFQRLAFLVRALSGSLPRDDRRSLPRTIAVSALATALDFAVVQMLMIGTGAPPPLATGVGCVAGGIVAFTLSRVWAFAAEAGPRGSQAMRFVFVSGSSAALNAGGVAVLLLLPAMNDRLAWVLTRLVVFVTWNYPLLRDHVFALGPAVNDVNDDVPLSDPRERDVSRA</sequence>
<evidence type="ECO:0000313" key="10">
    <source>
        <dbReference type="Proteomes" id="UP000309215"/>
    </source>
</evidence>
<dbReference type="EMBL" id="SSMQ01000003">
    <property type="protein sequence ID" value="TKD12269.1"/>
    <property type="molecule type" value="Genomic_DNA"/>
</dbReference>
<dbReference type="PROSITE" id="PS00379">
    <property type="entry name" value="CDP_ALCOHOL_P_TRANSF"/>
    <property type="match status" value="1"/>
</dbReference>
<evidence type="ECO:0000313" key="9">
    <source>
        <dbReference type="EMBL" id="TKD12269.1"/>
    </source>
</evidence>
<feature type="transmembrane region" description="Helical" evidence="7">
    <location>
        <begin position="309"/>
        <end position="333"/>
    </location>
</feature>
<dbReference type="AlphaFoldDB" id="A0A4U1JJV4"/>
<dbReference type="InterPro" id="IPR000462">
    <property type="entry name" value="CDP-OH_P_trans"/>
</dbReference>
<evidence type="ECO:0000256" key="2">
    <source>
        <dbReference type="ARBA" id="ARBA00022679"/>
    </source>
</evidence>
<reference evidence="9 10" key="1">
    <citation type="submission" date="2019-04" db="EMBL/GenBank/DDBJ databases">
        <authorList>
            <person name="Li Y."/>
            <person name="Wang J."/>
        </authorList>
    </citation>
    <scope>NUCLEOTIDE SEQUENCE [LARGE SCALE GENOMIC DNA]</scope>
    <source>
        <strain evidence="9 10">DSM 14668</strain>
    </source>
</reference>
<dbReference type="RefSeq" id="WP_136927567.1">
    <property type="nucleotide sequence ID" value="NZ_SSMQ01000003.1"/>
</dbReference>
<feature type="domain" description="GtrA/DPMS transmembrane" evidence="8">
    <location>
        <begin position="283"/>
        <end position="392"/>
    </location>
</feature>
<dbReference type="InterPro" id="IPR048254">
    <property type="entry name" value="CDP_ALCOHOL_P_TRANSF_CS"/>
</dbReference>
<dbReference type="InterPro" id="IPR043130">
    <property type="entry name" value="CDP-OH_PTrfase_TM_dom"/>
</dbReference>
<dbReference type="Gene3D" id="1.20.120.1760">
    <property type="match status" value="1"/>
</dbReference>
<dbReference type="GO" id="GO:0016020">
    <property type="term" value="C:membrane"/>
    <property type="evidence" value="ECO:0007669"/>
    <property type="project" value="UniProtKB-SubCell"/>
</dbReference>